<dbReference type="Proteomes" id="UP001057877">
    <property type="component" value="Chromosome"/>
</dbReference>
<sequence>MGNCNKDCKKDCCKKDHNKKDHNKKCDCCCTPGSNQKCLLKYFDFVENITPNVSPSTLLPILIETEIARITLKEIHTDDRINLKAKVDWNIDLSGTININTFGAVPATRIDMNVPLFHIHSIIFKLWRDAIGSGTLVCQTNDFRSNILDARVTITPTATLPIPFVSTITATTSASCTDINAPKGAHTYFLTATAQVGFTFNTQIVPVTVNAAGTSTTLASVSPSVTTNTSIGSAYLDGSVIDENGTKLCK</sequence>
<dbReference type="EMBL" id="CP091430">
    <property type="protein sequence ID" value="UVI27341.1"/>
    <property type="molecule type" value="Genomic_DNA"/>
</dbReference>
<dbReference type="RefSeq" id="WP_258383427.1">
    <property type="nucleotide sequence ID" value="NZ_CP091430.1"/>
</dbReference>
<name>A0ABY5S0G6_9BACL</name>
<evidence type="ECO:0000313" key="1">
    <source>
        <dbReference type="EMBL" id="UVI27341.1"/>
    </source>
</evidence>
<reference evidence="1" key="1">
    <citation type="submission" date="2022-01" db="EMBL/GenBank/DDBJ databases">
        <title>Paenibacillus spongiae sp. nov., isolated from marine sponge.</title>
        <authorList>
            <person name="Li Z."/>
            <person name="Zhang M."/>
        </authorList>
    </citation>
    <scope>NUCLEOTIDE SEQUENCE</scope>
    <source>
        <strain evidence="1">PHS-Z3</strain>
    </source>
</reference>
<protein>
    <recommendedName>
        <fullName evidence="3">DUF3794 domain-containing protein</fullName>
    </recommendedName>
</protein>
<evidence type="ECO:0000313" key="2">
    <source>
        <dbReference type="Proteomes" id="UP001057877"/>
    </source>
</evidence>
<evidence type="ECO:0008006" key="3">
    <source>
        <dbReference type="Google" id="ProtNLM"/>
    </source>
</evidence>
<accession>A0ABY5S0G6</accession>
<organism evidence="1 2">
    <name type="scientific">Paenibacillus spongiae</name>
    <dbReference type="NCBI Taxonomy" id="2909671"/>
    <lineage>
        <taxon>Bacteria</taxon>
        <taxon>Bacillati</taxon>
        <taxon>Bacillota</taxon>
        <taxon>Bacilli</taxon>
        <taxon>Bacillales</taxon>
        <taxon>Paenibacillaceae</taxon>
        <taxon>Paenibacillus</taxon>
    </lineage>
</organism>
<keyword evidence="2" id="KW-1185">Reference proteome</keyword>
<proteinExistence type="predicted"/>
<gene>
    <name evidence="1" type="ORF">L1F29_17845</name>
</gene>